<dbReference type="AlphaFoldDB" id="S7W4Q0"/>
<accession>S7W4Q0</accession>
<keyword evidence="2" id="KW-0812">Transmembrane</keyword>
<evidence type="ECO:0000256" key="1">
    <source>
        <dbReference type="SAM" id="MobiDB-lite"/>
    </source>
</evidence>
<dbReference type="VEuPathDB" id="MicrosporidiaDB:SLOPH_749"/>
<evidence type="ECO:0000313" key="4">
    <source>
        <dbReference type="Proteomes" id="UP000014978"/>
    </source>
</evidence>
<gene>
    <name evidence="3" type="ORF">SLOPH_749</name>
</gene>
<sequence>MLTIIFSIISYISAQVETGILPDGKKYYVFTGEEANIDSASEDVNIVEKSPGVYQVSHKKPSVTGEFDPVLVAAADNITPVEEKYQPPCNAGSVADAFRRKYNNRGPEAEKIATWLQGIDSWIDNNMEYTGHVPAPEYVNQIQQQYQEERPTIIGVADEKTSKEILQGRQASGLHEDKTKSGTNSKNEKDKSKSKKDDKDKDKDKDKKKSKAKNNASGIALTAALGILALASFIA</sequence>
<evidence type="ECO:0000256" key="2">
    <source>
        <dbReference type="SAM" id="Phobius"/>
    </source>
</evidence>
<keyword evidence="2" id="KW-0472">Membrane</keyword>
<protein>
    <submittedName>
        <fullName evidence="3">Uncharacterized protein</fullName>
    </submittedName>
</protein>
<organism evidence="3 4">
    <name type="scientific">Spraguea lophii (strain 42_110)</name>
    <name type="common">Microsporidian parasite</name>
    <dbReference type="NCBI Taxonomy" id="1358809"/>
    <lineage>
        <taxon>Eukaryota</taxon>
        <taxon>Fungi</taxon>
        <taxon>Fungi incertae sedis</taxon>
        <taxon>Microsporidia</taxon>
        <taxon>Spragueidae</taxon>
        <taxon>Spraguea</taxon>
    </lineage>
</organism>
<keyword evidence="2" id="KW-1133">Transmembrane helix</keyword>
<keyword evidence="4" id="KW-1185">Reference proteome</keyword>
<comment type="caution">
    <text evidence="3">The sequence shown here is derived from an EMBL/GenBank/DDBJ whole genome shotgun (WGS) entry which is preliminary data.</text>
</comment>
<dbReference type="HOGENOM" id="CLU_1180881_0_0_1"/>
<feature type="compositionally biased region" description="Basic and acidic residues" evidence="1">
    <location>
        <begin position="174"/>
        <end position="207"/>
    </location>
</feature>
<feature type="region of interest" description="Disordered" evidence="1">
    <location>
        <begin position="165"/>
        <end position="215"/>
    </location>
</feature>
<feature type="transmembrane region" description="Helical" evidence="2">
    <location>
        <begin position="215"/>
        <end position="234"/>
    </location>
</feature>
<proteinExistence type="predicted"/>
<name>S7W4Q0_SPRLO</name>
<dbReference type="Proteomes" id="UP000014978">
    <property type="component" value="Unassembled WGS sequence"/>
</dbReference>
<dbReference type="InParanoid" id="S7W4Q0"/>
<reference evidence="4" key="1">
    <citation type="journal article" date="2013" name="PLoS Genet.">
        <title>The genome of Spraguea lophii and the basis of host-microsporidian interactions.</title>
        <authorList>
            <person name="Campbell S.E."/>
            <person name="Williams T.A."/>
            <person name="Yousuf A."/>
            <person name="Soanes D.M."/>
            <person name="Paszkiewicz K.H."/>
            <person name="Williams B.A.P."/>
        </authorList>
    </citation>
    <scope>NUCLEOTIDE SEQUENCE [LARGE SCALE GENOMIC DNA]</scope>
    <source>
        <strain evidence="4">42_110</strain>
    </source>
</reference>
<dbReference type="EMBL" id="ATCN01001343">
    <property type="protein sequence ID" value="EPR77701.1"/>
    <property type="molecule type" value="Genomic_DNA"/>
</dbReference>
<evidence type="ECO:0000313" key="3">
    <source>
        <dbReference type="EMBL" id="EPR77701.1"/>
    </source>
</evidence>